<evidence type="ECO:0000313" key="1">
    <source>
        <dbReference type="EMBL" id="KAJ8113200.1"/>
    </source>
</evidence>
<proteinExistence type="predicted"/>
<gene>
    <name evidence="1" type="ORF">OPT61_g4624</name>
</gene>
<keyword evidence="2" id="KW-1185">Reference proteome</keyword>
<accession>A0ACC2IDF0</accession>
<sequence length="588" mass="65130">MAYMQLSLARRYAACTSLSIPRFQSSTALLGRGFASRQDVTYNQASKERRESVGGRKYSLFDISEKVFVVTGGGQGLGFAIAEGLVEAGGTVHVLDRSPEPSKVFEEARVRIKEGFDGGLEYHQVDVTNVKLLNKTISSIAARQKRLDGLVAAAAIQQVTKAVDYKKEDIERMMSVNYTGVFLTAQACAREMLNYKIEGSMCLVASMSGSIANRGLYAPVYNSSKAAVVQLARNLAMEYGRKRPDGSGGIRVNSLSPGHIETPMVEENFRRGEANRAQWEDNNMLGRISRPEEFKSVALFMLSKASSYMTGHDLKIDGGTTACWRPILGLKWKHDGVTCGKHGGLETPVFSEICSNTTRRSSDSPECTSPTMDRILRLLTLLVAVIAPLSAALKFDLHPVSPHDAAKYERCVRNFVAKEQLVVVTAILDGFRGDGQKVDMHIRDAMGNDYHKPKDVVGENRYAFTSHADSAFDVCFENIYSGAQTGTGPRHVELDIDIGADAKDWSAIQADEKLKPLEAELRRIEEVVGEIVTEMDYLRAREQKLRDTNESTNERVKWFAFSTMGMLVGLGAWQVVYLRSYFRSKHLI</sequence>
<name>A0ACC2IDF0_9PLEO</name>
<evidence type="ECO:0000313" key="2">
    <source>
        <dbReference type="Proteomes" id="UP001153331"/>
    </source>
</evidence>
<organism evidence="1 2">
    <name type="scientific">Boeremia exigua</name>
    <dbReference type="NCBI Taxonomy" id="749465"/>
    <lineage>
        <taxon>Eukaryota</taxon>
        <taxon>Fungi</taxon>
        <taxon>Dikarya</taxon>
        <taxon>Ascomycota</taxon>
        <taxon>Pezizomycotina</taxon>
        <taxon>Dothideomycetes</taxon>
        <taxon>Pleosporomycetidae</taxon>
        <taxon>Pleosporales</taxon>
        <taxon>Pleosporineae</taxon>
        <taxon>Didymellaceae</taxon>
        <taxon>Boeremia</taxon>
    </lineage>
</organism>
<comment type="caution">
    <text evidence="1">The sequence shown here is derived from an EMBL/GenBank/DDBJ whole genome shotgun (WGS) entry which is preliminary data.</text>
</comment>
<protein>
    <submittedName>
        <fullName evidence="1">Uncharacterized protein</fullName>
    </submittedName>
</protein>
<dbReference type="Proteomes" id="UP001153331">
    <property type="component" value="Unassembled WGS sequence"/>
</dbReference>
<reference evidence="1" key="1">
    <citation type="submission" date="2022-11" db="EMBL/GenBank/DDBJ databases">
        <title>Genome Sequence of Boeremia exigua.</title>
        <authorList>
            <person name="Buettner E."/>
        </authorList>
    </citation>
    <scope>NUCLEOTIDE SEQUENCE</scope>
    <source>
        <strain evidence="1">CU02</strain>
    </source>
</reference>
<dbReference type="EMBL" id="JAPHNI010000269">
    <property type="protein sequence ID" value="KAJ8113200.1"/>
    <property type="molecule type" value="Genomic_DNA"/>
</dbReference>